<evidence type="ECO:0000256" key="1">
    <source>
        <dbReference type="ARBA" id="ARBA00022527"/>
    </source>
</evidence>
<keyword evidence="1" id="KW-0723">Serine/threonine-protein kinase</keyword>
<keyword evidence="4" id="KW-1185">Reference proteome</keyword>
<dbReference type="AlphaFoldDB" id="A0A178MJG5"/>
<dbReference type="Gene3D" id="3.30.565.10">
    <property type="entry name" value="Histidine kinase-like ATPase, C-terminal domain"/>
    <property type="match status" value="1"/>
</dbReference>
<organism evidence="3 4">
    <name type="scientific">Paramagnetospirillum marisnigri</name>
    <dbReference type="NCBI Taxonomy" id="1285242"/>
    <lineage>
        <taxon>Bacteria</taxon>
        <taxon>Pseudomonadati</taxon>
        <taxon>Pseudomonadota</taxon>
        <taxon>Alphaproteobacteria</taxon>
        <taxon>Rhodospirillales</taxon>
        <taxon>Magnetospirillaceae</taxon>
        <taxon>Paramagnetospirillum</taxon>
    </lineage>
</organism>
<dbReference type="Pfam" id="PF13581">
    <property type="entry name" value="HATPase_c_2"/>
    <property type="match status" value="1"/>
</dbReference>
<proteinExistence type="predicted"/>
<evidence type="ECO:0000313" key="4">
    <source>
        <dbReference type="Proteomes" id="UP000078428"/>
    </source>
</evidence>
<dbReference type="PANTHER" id="PTHR35526:SF3">
    <property type="entry name" value="ANTI-SIGMA-F FACTOR RSBW"/>
    <property type="match status" value="1"/>
</dbReference>
<comment type="caution">
    <text evidence="3">The sequence shown here is derived from an EMBL/GenBank/DDBJ whole genome shotgun (WGS) entry which is preliminary data.</text>
</comment>
<dbReference type="PANTHER" id="PTHR35526">
    <property type="entry name" value="ANTI-SIGMA-F FACTOR RSBW-RELATED"/>
    <property type="match status" value="1"/>
</dbReference>
<keyword evidence="1" id="KW-0418">Kinase</keyword>
<dbReference type="EMBL" id="LWQT01000077">
    <property type="protein sequence ID" value="OAN48154.1"/>
    <property type="molecule type" value="Genomic_DNA"/>
</dbReference>
<reference evidence="3 4" key="1">
    <citation type="submission" date="2016-04" db="EMBL/GenBank/DDBJ databases">
        <title>Draft genome sequence of freshwater magnetotactic bacteria Magnetospirillum marisnigri SP-1 and Magnetospirillum moscoviense BB-1.</title>
        <authorList>
            <person name="Koziaeva V."/>
            <person name="Dziuba M.V."/>
            <person name="Ivanov T.M."/>
            <person name="Kuznetsov B."/>
            <person name="Grouzdev D.S."/>
        </authorList>
    </citation>
    <scope>NUCLEOTIDE SEQUENCE [LARGE SCALE GENOMIC DNA]</scope>
    <source>
        <strain evidence="3 4">SP-1</strain>
    </source>
</reference>
<dbReference type="GO" id="GO:0004674">
    <property type="term" value="F:protein serine/threonine kinase activity"/>
    <property type="evidence" value="ECO:0007669"/>
    <property type="project" value="UniProtKB-KW"/>
</dbReference>
<feature type="domain" description="Histidine kinase/HSP90-like ATPase" evidence="2">
    <location>
        <begin position="105"/>
        <end position="230"/>
    </location>
</feature>
<dbReference type="Proteomes" id="UP000078428">
    <property type="component" value="Unassembled WGS sequence"/>
</dbReference>
<dbReference type="STRING" id="1285242.A6A04_05210"/>
<evidence type="ECO:0000259" key="2">
    <source>
        <dbReference type="Pfam" id="PF13581"/>
    </source>
</evidence>
<protein>
    <recommendedName>
        <fullName evidence="2">Histidine kinase/HSP90-like ATPase domain-containing protein</fullName>
    </recommendedName>
</protein>
<dbReference type="InterPro" id="IPR003594">
    <property type="entry name" value="HATPase_dom"/>
</dbReference>
<evidence type="ECO:0000313" key="3">
    <source>
        <dbReference type="EMBL" id="OAN48154.1"/>
    </source>
</evidence>
<dbReference type="InterPro" id="IPR050267">
    <property type="entry name" value="Anti-sigma-factor_SerPK"/>
</dbReference>
<dbReference type="RefSeq" id="WP_156612639.1">
    <property type="nucleotide sequence ID" value="NZ_LWQT01000077.1"/>
</dbReference>
<sequence length="234" mass="24861">MSGLDFLNLGVAEAEFDRIRRRMLDLNRSLSGRRMVAVFDGRAPGGPAASLTQTADIFIDASCDGHAAFELPTPADLVIRVSTLTAIDTDLSDALVAAVNARGDQRLHSTDMDIRCAVQEAIGNAVIHGNLGLDGSMRADLAGLRIFAEAMEKRRGDPARACLPVTIITRTRGTELEVSIEDRGRGFSPPLTRPTRPPPVAAGGLGLVIIHRCCSKVGFGLGGRRITMTFSAAP</sequence>
<gene>
    <name evidence="3" type="ORF">A6A04_05210</name>
</gene>
<dbReference type="InterPro" id="IPR036890">
    <property type="entry name" value="HATPase_C_sf"/>
</dbReference>
<dbReference type="OrthoDB" id="7359845at2"/>
<name>A0A178MJG5_9PROT</name>
<dbReference type="SUPFAM" id="SSF55874">
    <property type="entry name" value="ATPase domain of HSP90 chaperone/DNA topoisomerase II/histidine kinase"/>
    <property type="match status" value="1"/>
</dbReference>
<keyword evidence="1" id="KW-0808">Transferase</keyword>
<accession>A0A178MJG5</accession>